<feature type="non-terminal residue" evidence="2">
    <location>
        <position position="196"/>
    </location>
</feature>
<proteinExistence type="predicted"/>
<dbReference type="Gene3D" id="1.10.3590.10">
    <property type="entry name" value="acid-sensing ion channel 1 domain"/>
    <property type="match status" value="1"/>
</dbReference>
<comment type="caution">
    <text evidence="2">The sequence shown here is derived from an EMBL/GenBank/DDBJ whole genome shotgun (WGS) entry which is preliminary data.</text>
</comment>
<accession>A0A8X7XHE9</accession>
<evidence type="ECO:0000313" key="3">
    <source>
        <dbReference type="Proteomes" id="UP000886611"/>
    </source>
</evidence>
<evidence type="ECO:0000256" key="1">
    <source>
        <dbReference type="SAM" id="MobiDB-lite"/>
    </source>
</evidence>
<organism evidence="2 3">
    <name type="scientific">Polypterus senegalus</name>
    <name type="common">Senegal bichir</name>
    <dbReference type="NCBI Taxonomy" id="55291"/>
    <lineage>
        <taxon>Eukaryota</taxon>
        <taxon>Metazoa</taxon>
        <taxon>Chordata</taxon>
        <taxon>Craniata</taxon>
        <taxon>Vertebrata</taxon>
        <taxon>Euteleostomi</taxon>
        <taxon>Actinopterygii</taxon>
        <taxon>Polypteriformes</taxon>
        <taxon>Polypteridae</taxon>
        <taxon>Polypterus</taxon>
    </lineage>
</organism>
<feature type="non-terminal residue" evidence="2">
    <location>
        <position position="1"/>
    </location>
</feature>
<dbReference type="AlphaFoldDB" id="A0A8X7XHE9"/>
<dbReference type="EMBL" id="JAATIS010000485">
    <property type="protein sequence ID" value="KAG2468278.1"/>
    <property type="molecule type" value="Genomic_DNA"/>
</dbReference>
<reference evidence="2 3" key="1">
    <citation type="journal article" date="2021" name="Cell">
        <title>Tracing the genetic footprints of vertebrate landing in non-teleost ray-finned fishes.</title>
        <authorList>
            <person name="Bi X."/>
            <person name="Wang K."/>
            <person name="Yang L."/>
            <person name="Pan H."/>
            <person name="Jiang H."/>
            <person name="Wei Q."/>
            <person name="Fang M."/>
            <person name="Yu H."/>
            <person name="Zhu C."/>
            <person name="Cai Y."/>
            <person name="He Y."/>
            <person name="Gan X."/>
            <person name="Zeng H."/>
            <person name="Yu D."/>
            <person name="Zhu Y."/>
            <person name="Jiang H."/>
            <person name="Qiu Q."/>
            <person name="Yang H."/>
            <person name="Zhang Y.E."/>
            <person name="Wang W."/>
            <person name="Zhu M."/>
            <person name="He S."/>
            <person name="Zhang G."/>
        </authorList>
    </citation>
    <scope>NUCLEOTIDE SEQUENCE [LARGE SCALE GENOMIC DNA]</scope>
    <source>
        <strain evidence="2">Bchr_013</strain>
    </source>
</reference>
<evidence type="ECO:0000313" key="2">
    <source>
        <dbReference type="EMBL" id="KAG2468278.1"/>
    </source>
</evidence>
<name>A0A8X7XHE9_POLSE</name>
<protein>
    <submittedName>
        <fullName evidence="2">ASIC1 protein</fullName>
    </submittedName>
</protein>
<dbReference type="Proteomes" id="UP000886611">
    <property type="component" value="Unassembled WGS sequence"/>
</dbReference>
<keyword evidence="3" id="KW-1185">Reference proteome</keyword>
<gene>
    <name evidence="2" type="primary">Asic1</name>
    <name evidence="2" type="ORF">GTO96_0014326</name>
</gene>
<sequence>MVDETVMEVLKDKANFLNFKPRSFNMLEFYDRAGHDIRDMLLSCRFRGSVCSAEDFKESTTGTIPSLGHEKAAALVCLGATGTELRSSSLWEDMATARGRLDSYGTLDGSTSATPREVASARGAILRSWLQRHSPALSRDSFAIRAAVSHSVTGITLSQINGYDSRELVGSEEEGEEGRQENGRATSAAPEAPVMI</sequence>
<feature type="region of interest" description="Disordered" evidence="1">
    <location>
        <begin position="168"/>
        <end position="196"/>
    </location>
</feature>